<reference evidence="4 5" key="1">
    <citation type="submission" date="2020-07" db="EMBL/GenBank/DDBJ databases">
        <title>Sequencing the genomes of 1000 actinobacteria strains.</title>
        <authorList>
            <person name="Klenk H.-P."/>
        </authorList>
    </citation>
    <scope>NUCLEOTIDE SEQUENCE [LARGE SCALE GENOMIC DNA]</scope>
    <source>
        <strain evidence="4 5">DSM 19087</strain>
    </source>
</reference>
<dbReference type="InterPro" id="IPR009936">
    <property type="entry name" value="DUF1468"/>
</dbReference>
<sequence>MTTTTNPPARTVDRAQYGLAAFVTVVGIVVLVDALGLDAGFADQPVQPYAFSYAIGSVLVVLGVLLAVATWRGDVAEPEEGEDVDLSGGLDWTTLLQLVAVIVVVVALINWLGWAIMGAFLFAASARILGSRRLLLDVGVGIALSLLTWYGFYVGLGIPIPAGVLDGVL</sequence>
<evidence type="ECO:0000259" key="2">
    <source>
        <dbReference type="Pfam" id="PF07331"/>
    </source>
</evidence>
<dbReference type="EMBL" id="JACWMT010000004">
    <property type="protein sequence ID" value="MBD1272302.1"/>
    <property type="molecule type" value="Genomic_DNA"/>
</dbReference>
<dbReference type="Proteomes" id="UP000587211">
    <property type="component" value="Unassembled WGS sequence"/>
</dbReference>
<keyword evidence="1" id="KW-0812">Transmembrane</keyword>
<keyword evidence="1" id="KW-0472">Membrane</keyword>
<feature type="transmembrane region" description="Helical" evidence="1">
    <location>
        <begin position="134"/>
        <end position="152"/>
    </location>
</feature>
<gene>
    <name evidence="4" type="ORF">BJ975_001876</name>
    <name evidence="3" type="ORF">IDH50_18800</name>
</gene>
<proteinExistence type="predicted"/>
<evidence type="ECO:0000313" key="3">
    <source>
        <dbReference type="EMBL" id="MBD1272302.1"/>
    </source>
</evidence>
<organism evidence="3 6">
    <name type="scientific">Aeromicrobium tamlense</name>
    <dbReference type="NCBI Taxonomy" id="375541"/>
    <lineage>
        <taxon>Bacteria</taxon>
        <taxon>Bacillati</taxon>
        <taxon>Actinomycetota</taxon>
        <taxon>Actinomycetes</taxon>
        <taxon>Propionibacteriales</taxon>
        <taxon>Nocardioidaceae</taxon>
        <taxon>Aeromicrobium</taxon>
    </lineage>
</organism>
<comment type="caution">
    <text evidence="3">The sequence shown here is derived from an EMBL/GenBank/DDBJ whole genome shotgun (WGS) entry which is preliminary data.</text>
</comment>
<feature type="transmembrane region" description="Helical" evidence="1">
    <location>
        <begin position="49"/>
        <end position="71"/>
    </location>
</feature>
<evidence type="ECO:0000313" key="4">
    <source>
        <dbReference type="EMBL" id="NYI38501.1"/>
    </source>
</evidence>
<reference evidence="3" key="2">
    <citation type="submission" date="2020-09" db="EMBL/GenBank/DDBJ databases">
        <title>Novel species in genus Aeromicrobium.</title>
        <authorList>
            <person name="Zhang G."/>
        </authorList>
    </citation>
    <scope>NUCLEOTIDE SEQUENCE</scope>
    <source>
        <strain evidence="3">SSW1-57</strain>
    </source>
</reference>
<dbReference type="RefSeq" id="WP_179425272.1">
    <property type="nucleotide sequence ID" value="NZ_BAAAMP010000020.1"/>
</dbReference>
<keyword evidence="5" id="KW-1185">Reference proteome</keyword>
<dbReference type="Proteomes" id="UP000659061">
    <property type="component" value="Unassembled WGS sequence"/>
</dbReference>
<protein>
    <submittedName>
        <fullName evidence="4">Tricarboxylic transport membrane protein</fullName>
    </submittedName>
    <submittedName>
        <fullName evidence="3">Tripartite tricarboxylate transporter TctB family protein</fullName>
    </submittedName>
</protein>
<feature type="transmembrane region" description="Helical" evidence="1">
    <location>
        <begin position="95"/>
        <end position="122"/>
    </location>
</feature>
<name>A0A8I0KK95_9ACTN</name>
<feature type="domain" description="DUF1468" evidence="2">
    <location>
        <begin position="20"/>
        <end position="161"/>
    </location>
</feature>
<dbReference type="Pfam" id="PF07331">
    <property type="entry name" value="TctB"/>
    <property type="match status" value="1"/>
</dbReference>
<dbReference type="AlphaFoldDB" id="A0A8I0KK95"/>
<keyword evidence="1" id="KW-1133">Transmembrane helix</keyword>
<accession>A0A8I0KK95</accession>
<feature type="transmembrane region" description="Helical" evidence="1">
    <location>
        <begin position="15"/>
        <end position="37"/>
    </location>
</feature>
<evidence type="ECO:0000313" key="5">
    <source>
        <dbReference type="Proteomes" id="UP000587211"/>
    </source>
</evidence>
<dbReference type="EMBL" id="JACBZN010000001">
    <property type="protein sequence ID" value="NYI38501.1"/>
    <property type="molecule type" value="Genomic_DNA"/>
</dbReference>
<evidence type="ECO:0000313" key="6">
    <source>
        <dbReference type="Proteomes" id="UP000659061"/>
    </source>
</evidence>
<evidence type="ECO:0000256" key="1">
    <source>
        <dbReference type="SAM" id="Phobius"/>
    </source>
</evidence>